<dbReference type="EMBL" id="JAMFLX010000005">
    <property type="protein sequence ID" value="MCL6269432.1"/>
    <property type="molecule type" value="Genomic_DNA"/>
</dbReference>
<dbReference type="PIRSF" id="PIRSF025550">
    <property type="entry name" value="UCP025550_lpd_carrier"/>
    <property type="match status" value="1"/>
</dbReference>
<evidence type="ECO:0000313" key="3">
    <source>
        <dbReference type="EMBL" id="MCL6269432.1"/>
    </source>
</evidence>
<sequence>MGITNVLANLPHPPASWLFQPVRMLPWELRNKPIELAINKAFREPLEDGDFDILSQRWLHIAVTDLELDFYISEDNESLVMGSPRPGDVTIKGDSSAFLSLAARKEDPDTLFFNRKLVIEGDTELGLALKNLLDGIELDELPSALNWAIQKTDDLVRAWQTAAKH</sequence>
<proteinExistence type="inferred from homology"/>
<feature type="domain" description="SCP2" evidence="2">
    <location>
        <begin position="43"/>
        <end position="134"/>
    </location>
</feature>
<name>A0ABT0PDH5_9GAMM</name>
<evidence type="ECO:0000313" key="4">
    <source>
        <dbReference type="Proteomes" id="UP001203338"/>
    </source>
</evidence>
<dbReference type="Proteomes" id="UP001203338">
    <property type="component" value="Unassembled WGS sequence"/>
</dbReference>
<keyword evidence="1" id="KW-0831">Ubiquinone biosynthesis</keyword>
<comment type="caution">
    <text evidence="3">The sequence shown here is derived from an EMBL/GenBank/DDBJ whole genome shotgun (WGS) entry which is preliminary data.</text>
</comment>
<dbReference type="InterPro" id="IPR036527">
    <property type="entry name" value="SCP2_sterol-bd_dom_sf"/>
</dbReference>
<dbReference type="RefSeq" id="WP_249698441.1">
    <property type="nucleotide sequence ID" value="NZ_JAMFLX010000005.1"/>
</dbReference>
<dbReference type="HAMAP" id="MF_02231">
    <property type="entry name" value="UbiT"/>
    <property type="match status" value="1"/>
</dbReference>
<dbReference type="SUPFAM" id="SSF55718">
    <property type="entry name" value="SCP-like"/>
    <property type="match status" value="1"/>
</dbReference>
<evidence type="ECO:0000256" key="1">
    <source>
        <dbReference type="HAMAP-Rule" id="MF_02231"/>
    </source>
</evidence>
<dbReference type="InterPro" id="IPR016830">
    <property type="entry name" value="UbiT"/>
</dbReference>
<comment type="function">
    <text evidence="1">Required for O(2)-independent ubiquinone (coenzyme Q) biosynthesis. Likely functions as an accessory factor.</text>
</comment>
<evidence type="ECO:0000259" key="2">
    <source>
        <dbReference type="Pfam" id="PF02036"/>
    </source>
</evidence>
<dbReference type="Pfam" id="PF02036">
    <property type="entry name" value="SCP2"/>
    <property type="match status" value="1"/>
</dbReference>
<reference evidence="3 4" key="1">
    <citation type="submission" date="2022-05" db="EMBL/GenBank/DDBJ databases">
        <authorList>
            <person name="Park J.-S."/>
        </authorList>
    </citation>
    <scope>NUCLEOTIDE SEQUENCE [LARGE SCALE GENOMIC DNA]</scope>
    <source>
        <strain evidence="3 4">2012CJ34-2</strain>
    </source>
</reference>
<protein>
    <recommendedName>
        <fullName evidence="1">Ubiquinone biosynthesis accessory factor UbiT</fullName>
    </recommendedName>
</protein>
<accession>A0ABT0PDH5</accession>
<comment type="pathway">
    <text evidence="1">Cofactor biosynthesis; ubiquinone biosynthesis.</text>
</comment>
<dbReference type="Gene3D" id="3.30.1050.10">
    <property type="entry name" value="SCP2 sterol-binding domain"/>
    <property type="match status" value="1"/>
</dbReference>
<organism evidence="3 4">
    <name type="scientific">Parendozoicomonas callyspongiae</name>
    <dbReference type="NCBI Taxonomy" id="2942213"/>
    <lineage>
        <taxon>Bacteria</taxon>
        <taxon>Pseudomonadati</taxon>
        <taxon>Pseudomonadota</taxon>
        <taxon>Gammaproteobacteria</taxon>
        <taxon>Oceanospirillales</taxon>
        <taxon>Endozoicomonadaceae</taxon>
        <taxon>Parendozoicomonas</taxon>
    </lineage>
</organism>
<keyword evidence="4" id="KW-1185">Reference proteome</keyword>
<comment type="similarity">
    <text evidence="1">Belongs to the UbiT family.</text>
</comment>
<gene>
    <name evidence="1" type="primary">ubiT</name>
    <name evidence="3" type="ORF">M3P05_05670</name>
</gene>
<dbReference type="InterPro" id="IPR003033">
    <property type="entry name" value="SCP2_sterol-bd_dom"/>
</dbReference>